<evidence type="ECO:0000259" key="10">
    <source>
        <dbReference type="PROSITE" id="PS51643"/>
    </source>
</evidence>
<dbReference type="GO" id="GO:0003677">
    <property type="term" value="F:DNA binding"/>
    <property type="evidence" value="ECO:0007669"/>
    <property type="project" value="InterPro"/>
</dbReference>
<dbReference type="GO" id="GO:0051607">
    <property type="term" value="P:defense response to virus"/>
    <property type="evidence" value="ECO:0007669"/>
    <property type="project" value="UniProtKB-KW"/>
</dbReference>
<dbReference type="Gene3D" id="3.40.50.300">
    <property type="entry name" value="P-loop containing nucleotide triphosphate hydrolases"/>
    <property type="match status" value="1"/>
</dbReference>
<evidence type="ECO:0000256" key="2">
    <source>
        <dbReference type="ARBA" id="ARBA00009046"/>
    </source>
</evidence>
<comment type="similarity">
    <text evidence="1">In the N-terminal section; belongs to the CRISPR-associated nuclease Cas3-HD family.</text>
</comment>
<dbReference type="SUPFAM" id="SSF109604">
    <property type="entry name" value="HD-domain/PDEase-like"/>
    <property type="match status" value="1"/>
</dbReference>
<dbReference type="InterPro" id="IPR038257">
    <property type="entry name" value="CRISPR-assoc_Cas3_HD_sf"/>
</dbReference>
<evidence type="ECO:0000256" key="7">
    <source>
        <dbReference type="ARBA" id="ARBA00022840"/>
    </source>
</evidence>
<dbReference type="InterPro" id="IPR014001">
    <property type="entry name" value="Helicase_ATP-bd"/>
</dbReference>
<gene>
    <name evidence="11" type="ORF">A9309_01390</name>
</gene>
<dbReference type="Pfam" id="PF18019">
    <property type="entry name" value="Cas3_HD"/>
    <property type="match status" value="1"/>
</dbReference>
<reference evidence="11 12" key="1">
    <citation type="submission" date="2016-06" db="EMBL/GenBank/DDBJ databases">
        <title>Draft genome of Moraxella lacunata CCUG 57757A.</title>
        <authorList>
            <person name="Salva-Serra F."/>
            <person name="Engstrom-Jakobsson H."/>
            <person name="Thorell K."/>
            <person name="Gonzales-Siles L."/>
            <person name="Karlsson R."/>
            <person name="Boulund F."/>
            <person name="Engstrand L."/>
            <person name="Kristiansson E."/>
            <person name="Moore E."/>
        </authorList>
    </citation>
    <scope>NUCLEOTIDE SEQUENCE [LARGE SCALE GENOMIC DNA]</scope>
    <source>
        <strain evidence="11 12">CCUG 57757A</strain>
    </source>
</reference>
<dbReference type="AlphaFoldDB" id="A0A1B8Q7Y3"/>
<keyword evidence="11" id="KW-0255">Endonuclease</keyword>
<dbReference type="OrthoDB" id="220028at2"/>
<dbReference type="GO" id="GO:0016787">
    <property type="term" value="F:hydrolase activity"/>
    <property type="evidence" value="ECO:0007669"/>
    <property type="project" value="UniProtKB-KW"/>
</dbReference>
<comment type="similarity">
    <text evidence="2">In the central section; belongs to the CRISPR-associated helicase Cas3 family.</text>
</comment>
<keyword evidence="4" id="KW-0547">Nucleotide-binding</keyword>
<organism evidence="11 12">
    <name type="scientific">Moraxella lacunata</name>
    <dbReference type="NCBI Taxonomy" id="477"/>
    <lineage>
        <taxon>Bacteria</taxon>
        <taxon>Pseudomonadati</taxon>
        <taxon>Pseudomonadota</taxon>
        <taxon>Gammaproteobacteria</taxon>
        <taxon>Moraxellales</taxon>
        <taxon>Moraxellaceae</taxon>
        <taxon>Moraxella</taxon>
    </lineage>
</organism>
<dbReference type="RefSeq" id="WP_065273990.1">
    <property type="nucleotide sequence ID" value="NZ_JARDJM010000013.1"/>
</dbReference>
<dbReference type="Proteomes" id="UP000092607">
    <property type="component" value="Unassembled WGS sequence"/>
</dbReference>
<feature type="domain" description="Helicase ATP-binding" evidence="9">
    <location>
        <begin position="422"/>
        <end position="606"/>
    </location>
</feature>
<sequence>MIVTFISQCEKKAIKRTRKILDAFANRIGDNVWQTNITEIGLKTVYELLKSTASKSTAVACHRIATRHRTELVWVVGNKSAFNHQGYVPVNRTSMELFMDIAVNQTFFANSHGQLLSHHLFAVGFIAYHLIKKLEIDDDRLAQSAFIAGILHDMGKLDPQFQTWLAKKLNKTDEEIYLSDDGVHINGSDKGFAKFNFENHPRHHELSWILALSLLRENNTLNSSQKEQIAHGIYWHHTRPYRTKNEKFFESSQGIDKLWQETLQTSDNMPTKVSNVLKDIQQIAKHFNDGTELLIPFWQYQCECVNSSTPNYKNYSDISNNIKDFVNEIRPNALNNLVRMAVICADRWVSALSADDLQEYINEGSLIRLLDDKDIGELSDNNVLRQGIAQCLNNFEQKYPNSERNIAQSQIAKALAELKDDAEFANADNIAVLQGPAGCGKTKIALEWALNTHAKQIIWVCPRVQVCLGLLHDLTQADYLPDCQIEIFTGEYKKIIGQGVDFDNTDDTLPQDYFSGDIVIATIDQVVNNIISHQKVVGLFDFMNAHIVFDEFHEIINIPALNLLFAELIEAKKLRKANANVLLVSATPHDYFVKNVLGIDENYIVRMPSFNTSQYELQFISFDETEQKSPLVLDNVDKNKTTFVISNTAQDAQLGFLLRQQDENAILLHSKYTRQDKKAYFDKVFDSFKQNGSGRYDLLRSGPIVQASLNISCERMFSDFTNAENYLQRLGRLNRFGENDQVSIYTVVYPKSFDNKKQSSSQAKFLASLNSWQSSLAWYEFLTNYLSIHNIKHIGLNQLYEIYQAFYQDKDSERKIQDDIEKSLKQSRDIINKKVIDPMSTPTRTKQKDSVMKIASTSLRGDNRFVQMAVCEVDNQLNPTFVDEYAYDENTNHREMIIGLTESVDRIQGGRFEMRDENKNLVEFMRKKHHNIMAEKHPNETFKQAKNAWELLKLARSPEFPIYLSYTEQDLAVVGGDRARHPFAMYYVKTAKQAVGMMPVDRLQNPTQVGDDE</sequence>
<keyword evidence="5" id="KW-0378">Hydrolase</keyword>
<accession>A0A1B8Q7Y3</accession>
<feature type="domain" description="HD Cas3-type" evidence="10">
    <location>
        <begin position="109"/>
        <end position="349"/>
    </location>
</feature>
<evidence type="ECO:0000256" key="5">
    <source>
        <dbReference type="ARBA" id="ARBA00022801"/>
    </source>
</evidence>
<dbReference type="SMART" id="SM00487">
    <property type="entry name" value="DEXDc"/>
    <property type="match status" value="1"/>
</dbReference>
<evidence type="ECO:0000256" key="1">
    <source>
        <dbReference type="ARBA" id="ARBA00006847"/>
    </source>
</evidence>
<dbReference type="Gene3D" id="1.10.3210.30">
    <property type="match status" value="1"/>
</dbReference>
<evidence type="ECO:0000256" key="8">
    <source>
        <dbReference type="ARBA" id="ARBA00023118"/>
    </source>
</evidence>
<dbReference type="EMBL" id="LZMS01000013">
    <property type="protein sequence ID" value="OBX66386.1"/>
    <property type="molecule type" value="Genomic_DNA"/>
</dbReference>
<dbReference type="SUPFAM" id="SSF52540">
    <property type="entry name" value="P-loop containing nucleoside triphosphate hydrolases"/>
    <property type="match status" value="1"/>
</dbReference>
<dbReference type="InterPro" id="IPR054712">
    <property type="entry name" value="Cas3-like_dom"/>
</dbReference>
<keyword evidence="3" id="KW-0479">Metal-binding</keyword>
<proteinExistence type="inferred from homology"/>
<dbReference type="InterPro" id="IPR048823">
    <property type="entry name" value="Cas3_I-F_Cas2"/>
</dbReference>
<keyword evidence="11" id="KW-0540">Nuclease</keyword>
<keyword evidence="6" id="KW-0347">Helicase</keyword>
<dbReference type="Pfam" id="PF21384">
    <property type="entry name" value="Cas3_I-F_Cas2"/>
    <property type="match status" value="1"/>
</dbReference>
<keyword evidence="7" id="KW-0067">ATP-binding</keyword>
<dbReference type="InterPro" id="IPR027417">
    <property type="entry name" value="P-loop_NTPase"/>
</dbReference>
<comment type="caution">
    <text evidence="11">The sequence shown here is derived from an EMBL/GenBank/DDBJ whole genome shotgun (WGS) entry which is preliminary data.</text>
</comment>
<dbReference type="PROSITE" id="PS51643">
    <property type="entry name" value="HD_CAS3"/>
    <property type="match status" value="1"/>
</dbReference>
<dbReference type="InterPro" id="IPR006935">
    <property type="entry name" value="Helicase/UvrB_N"/>
</dbReference>
<keyword evidence="8" id="KW-0051">Antiviral defense</keyword>
<evidence type="ECO:0000256" key="4">
    <source>
        <dbReference type="ARBA" id="ARBA00022741"/>
    </source>
</evidence>
<evidence type="ECO:0000313" key="11">
    <source>
        <dbReference type="EMBL" id="OBX66386.1"/>
    </source>
</evidence>
<evidence type="ECO:0000256" key="3">
    <source>
        <dbReference type="ARBA" id="ARBA00022723"/>
    </source>
</evidence>
<protein>
    <submittedName>
        <fullName evidence="11">CRISPR-associated endonuclease Cas3</fullName>
    </submittedName>
</protein>
<dbReference type="InterPro" id="IPR006483">
    <property type="entry name" value="CRISPR-assoc_Cas3_HD"/>
</dbReference>
<dbReference type="GO" id="GO:0005524">
    <property type="term" value="F:ATP binding"/>
    <property type="evidence" value="ECO:0007669"/>
    <property type="project" value="UniProtKB-KW"/>
</dbReference>
<dbReference type="Pfam" id="PF04851">
    <property type="entry name" value="ResIII"/>
    <property type="match status" value="1"/>
</dbReference>
<dbReference type="GO" id="GO:0004519">
    <property type="term" value="F:endonuclease activity"/>
    <property type="evidence" value="ECO:0007669"/>
    <property type="project" value="UniProtKB-KW"/>
</dbReference>
<dbReference type="NCBIfam" id="TIGR01596">
    <property type="entry name" value="cas3_HD"/>
    <property type="match status" value="1"/>
</dbReference>
<evidence type="ECO:0000256" key="6">
    <source>
        <dbReference type="ARBA" id="ARBA00022806"/>
    </source>
</evidence>
<dbReference type="GO" id="GO:0004386">
    <property type="term" value="F:helicase activity"/>
    <property type="evidence" value="ECO:0007669"/>
    <property type="project" value="UniProtKB-KW"/>
</dbReference>
<dbReference type="Pfam" id="PF22590">
    <property type="entry name" value="Cas3-like_C_2"/>
    <property type="match status" value="1"/>
</dbReference>
<evidence type="ECO:0000259" key="9">
    <source>
        <dbReference type="PROSITE" id="PS51192"/>
    </source>
</evidence>
<dbReference type="CDD" id="cd09641">
    <property type="entry name" value="Cas3''_I"/>
    <property type="match status" value="1"/>
</dbReference>
<dbReference type="GO" id="GO:0046872">
    <property type="term" value="F:metal ion binding"/>
    <property type="evidence" value="ECO:0007669"/>
    <property type="project" value="UniProtKB-KW"/>
</dbReference>
<name>A0A1B8Q7Y3_MORLA</name>
<dbReference type="PROSITE" id="PS51192">
    <property type="entry name" value="HELICASE_ATP_BIND_1"/>
    <property type="match status" value="1"/>
</dbReference>
<evidence type="ECO:0000313" key="12">
    <source>
        <dbReference type="Proteomes" id="UP000092607"/>
    </source>
</evidence>